<sequence length="368" mass="40317">MFPVILGTAALMGGSVFLIRKRLSGPSLKKYDAPPPLFRDPDPASPGIAKVNDYLVENFIKPAQAERTRLGSMNGWEGKRERFDEAGLARTDLKADYRDDWIEVEGRKIHGRWTLVDGCDPDRRILYYHGGAFTVGSDISHRPLTVNLAKRTGCAVFAPNYRLMPENSRRDAISDSRAAYHWILDNGPDGPAPVKALGVAGDSAGGNLTLMISNYARDNALREPDAIFALSPSTDTTAASPTFKDNLETDLMLQPLLRPLLKIPRTLLLLALKKSIQMNPSDTDVSPVFADLSDLPPTLVQASSTEMLYGDAVRYVNKALAAGSPVTLQAWSHTPHVFQIFDDVLPEAREALDHAADFFKAHGVAKPK</sequence>
<evidence type="ECO:0000256" key="1">
    <source>
        <dbReference type="ARBA" id="ARBA00010515"/>
    </source>
</evidence>
<dbReference type="InterPro" id="IPR013094">
    <property type="entry name" value="AB_hydrolase_3"/>
</dbReference>
<dbReference type="Pfam" id="PF07859">
    <property type="entry name" value="Abhydrolase_3"/>
    <property type="match status" value="1"/>
</dbReference>
<keyword evidence="6" id="KW-1185">Reference proteome</keyword>
<name>A0ABQ5UY84_9PROT</name>
<dbReference type="PROSITE" id="PS01174">
    <property type="entry name" value="LIPASE_GDXG_SER"/>
    <property type="match status" value="1"/>
</dbReference>
<dbReference type="EMBL" id="BSNJ01000002">
    <property type="protein sequence ID" value="GLQ19884.1"/>
    <property type="molecule type" value="Genomic_DNA"/>
</dbReference>
<reference evidence="5" key="1">
    <citation type="journal article" date="2014" name="Int. J. Syst. Evol. Microbiol.">
        <title>Complete genome of a new Firmicutes species belonging to the dominant human colonic microbiota ('Ruminococcus bicirculans') reveals two chromosomes and a selective capacity to utilize plant glucans.</title>
        <authorList>
            <consortium name="NISC Comparative Sequencing Program"/>
            <person name="Wegmann U."/>
            <person name="Louis P."/>
            <person name="Goesmann A."/>
            <person name="Henrissat B."/>
            <person name="Duncan S.H."/>
            <person name="Flint H.J."/>
        </authorList>
    </citation>
    <scope>NUCLEOTIDE SEQUENCE</scope>
    <source>
        <strain evidence="5">NBRC 108216</strain>
    </source>
</reference>
<dbReference type="InterPro" id="IPR033140">
    <property type="entry name" value="Lipase_GDXG_put_SER_AS"/>
</dbReference>
<gene>
    <name evidence="5" type="ORF">GCM10007854_08390</name>
</gene>
<dbReference type="GO" id="GO:0016787">
    <property type="term" value="F:hydrolase activity"/>
    <property type="evidence" value="ECO:0007669"/>
    <property type="project" value="UniProtKB-KW"/>
</dbReference>
<evidence type="ECO:0000313" key="5">
    <source>
        <dbReference type="EMBL" id="GLQ19884.1"/>
    </source>
</evidence>
<dbReference type="RefSeq" id="WP_284369948.1">
    <property type="nucleotide sequence ID" value="NZ_BSNJ01000002.1"/>
</dbReference>
<dbReference type="InterPro" id="IPR050300">
    <property type="entry name" value="GDXG_lipolytic_enzyme"/>
</dbReference>
<comment type="similarity">
    <text evidence="1">Belongs to the 'GDXG' lipolytic enzyme family.</text>
</comment>
<dbReference type="InterPro" id="IPR029058">
    <property type="entry name" value="AB_hydrolase_fold"/>
</dbReference>
<accession>A0ABQ5UY84</accession>
<reference evidence="5" key="2">
    <citation type="submission" date="2023-01" db="EMBL/GenBank/DDBJ databases">
        <title>Draft genome sequence of Algimonas porphyrae strain NBRC 108216.</title>
        <authorList>
            <person name="Sun Q."/>
            <person name="Mori K."/>
        </authorList>
    </citation>
    <scope>NUCLEOTIDE SEQUENCE</scope>
    <source>
        <strain evidence="5">NBRC 108216</strain>
    </source>
</reference>
<dbReference type="Gene3D" id="3.40.50.1820">
    <property type="entry name" value="alpha/beta hydrolase"/>
    <property type="match status" value="1"/>
</dbReference>
<evidence type="ECO:0000259" key="4">
    <source>
        <dbReference type="Pfam" id="PF07859"/>
    </source>
</evidence>
<evidence type="ECO:0000313" key="6">
    <source>
        <dbReference type="Proteomes" id="UP001161390"/>
    </source>
</evidence>
<feature type="domain" description="Alpha/beta hydrolase fold-3" evidence="4">
    <location>
        <begin position="125"/>
        <end position="339"/>
    </location>
</feature>
<organism evidence="5 6">
    <name type="scientific">Algimonas porphyrae</name>
    <dbReference type="NCBI Taxonomy" id="1128113"/>
    <lineage>
        <taxon>Bacteria</taxon>
        <taxon>Pseudomonadati</taxon>
        <taxon>Pseudomonadota</taxon>
        <taxon>Alphaproteobacteria</taxon>
        <taxon>Maricaulales</taxon>
        <taxon>Robiginitomaculaceae</taxon>
        <taxon>Algimonas</taxon>
    </lineage>
</organism>
<dbReference type="SUPFAM" id="SSF53474">
    <property type="entry name" value="alpha/beta-Hydrolases"/>
    <property type="match status" value="1"/>
</dbReference>
<dbReference type="PANTHER" id="PTHR48081:SF8">
    <property type="entry name" value="ALPHA_BETA HYDROLASE FOLD-3 DOMAIN-CONTAINING PROTEIN-RELATED"/>
    <property type="match status" value="1"/>
</dbReference>
<dbReference type="Proteomes" id="UP001161390">
    <property type="component" value="Unassembled WGS sequence"/>
</dbReference>
<keyword evidence="2 5" id="KW-0378">Hydrolase</keyword>
<feature type="active site" evidence="3">
    <location>
        <position position="203"/>
    </location>
</feature>
<proteinExistence type="inferred from homology"/>
<protein>
    <submittedName>
        <fullName evidence="5">Hydrolase</fullName>
    </submittedName>
</protein>
<comment type="caution">
    <text evidence="5">The sequence shown here is derived from an EMBL/GenBank/DDBJ whole genome shotgun (WGS) entry which is preliminary data.</text>
</comment>
<dbReference type="PANTHER" id="PTHR48081">
    <property type="entry name" value="AB HYDROLASE SUPERFAMILY PROTEIN C4A8.06C"/>
    <property type="match status" value="1"/>
</dbReference>
<evidence type="ECO:0000256" key="2">
    <source>
        <dbReference type="ARBA" id="ARBA00022801"/>
    </source>
</evidence>
<evidence type="ECO:0000256" key="3">
    <source>
        <dbReference type="PROSITE-ProRule" id="PRU10038"/>
    </source>
</evidence>